<proteinExistence type="inferred from homology"/>
<name>A0A3M8CYZ1_9BACL</name>
<dbReference type="Gene3D" id="1.10.10.10">
    <property type="entry name" value="Winged helix-like DNA-binding domain superfamily/Winged helix DNA-binding domain"/>
    <property type="match status" value="1"/>
</dbReference>
<dbReference type="GO" id="GO:0003677">
    <property type="term" value="F:DNA binding"/>
    <property type="evidence" value="ECO:0007669"/>
    <property type="project" value="UniProtKB-KW"/>
</dbReference>
<dbReference type="Pfam" id="PF00392">
    <property type="entry name" value="GntR"/>
    <property type="match status" value="1"/>
</dbReference>
<keyword evidence="3 9" id="KW-0032">Aminotransferase</keyword>
<dbReference type="Gene3D" id="3.40.640.10">
    <property type="entry name" value="Type I PLP-dependent aspartate aminotransferase-like (Major domain)"/>
    <property type="match status" value="1"/>
</dbReference>
<dbReference type="PANTHER" id="PTHR46577:SF1">
    <property type="entry name" value="HTH-TYPE TRANSCRIPTIONAL REGULATORY PROTEIN GABR"/>
    <property type="match status" value="1"/>
</dbReference>
<reference evidence="9 10" key="1">
    <citation type="submission" date="2018-10" db="EMBL/GenBank/DDBJ databases">
        <title>Phylogenomics of Brevibacillus.</title>
        <authorList>
            <person name="Dunlap C."/>
        </authorList>
    </citation>
    <scope>NUCLEOTIDE SEQUENCE [LARGE SCALE GENOMIC DNA]</scope>
    <source>
        <strain evidence="9 10">JCM 15716</strain>
    </source>
</reference>
<keyword evidence="7" id="KW-0804">Transcription</keyword>
<comment type="caution">
    <text evidence="9">The sequence shown here is derived from an EMBL/GenBank/DDBJ whole genome shotgun (WGS) entry which is preliminary data.</text>
</comment>
<keyword evidence="5" id="KW-0805">Transcription regulation</keyword>
<dbReference type="OrthoDB" id="9808770at2"/>
<gene>
    <name evidence="9" type="ORF">EDM56_26945</name>
</gene>
<keyword evidence="9" id="KW-0808">Transferase</keyword>
<sequence>MPVIRLHVETDRQQPIYMQLYQHFRTEIQEGKQESGSKLPSIRTLAEELKVSKTTVELAFAQLLAEGYIESRQRSGYYVAQLEASVIVHSRGYNPVPAKADGRKKDAARIEYDFHSASVDPHSFPYKLWRRLSNQATHEVEHDFLRYGGRRGEAGLCKALAAYLHRSRGVNCKPEQMIIGAGTQYLIMLLCQLFGVDGRAIAIEEPGYQDVGKVFRQLGYELKPIPLQEDGLDIQQLIESKAQVVYITPSHQYPYGMVMPYAKRQRLLQWAQETGGIIIEDDYDGEFRYRGKPIPSLQGLDTQGNVIYLGTFSKSLMPSIRTGYVVLPERLSALYEEKLPYMEQTVSRLHQKTLQLLIESGEWERHIRKMRMVYQKKHRATLDAIHSSMGDYVKVSGQDAGLHILLDVKSRLTTAELLEKAEEAGVRVYSTAPMWMGENREQSPKIMLGFGGLSIEDLQEGVRRLHGAWSKYC</sequence>
<dbReference type="InterPro" id="IPR004839">
    <property type="entry name" value="Aminotransferase_I/II_large"/>
</dbReference>
<dbReference type="Proteomes" id="UP000271031">
    <property type="component" value="Unassembled WGS sequence"/>
</dbReference>
<dbReference type="SUPFAM" id="SSF46785">
    <property type="entry name" value="Winged helix' DNA-binding domain"/>
    <property type="match status" value="1"/>
</dbReference>
<dbReference type="PROSITE" id="PS50949">
    <property type="entry name" value="HTH_GNTR"/>
    <property type="match status" value="1"/>
</dbReference>
<evidence type="ECO:0000256" key="7">
    <source>
        <dbReference type="ARBA" id="ARBA00023163"/>
    </source>
</evidence>
<dbReference type="CDD" id="cd07377">
    <property type="entry name" value="WHTH_GntR"/>
    <property type="match status" value="1"/>
</dbReference>
<feature type="domain" description="HTH gntR-type" evidence="8">
    <location>
        <begin position="14"/>
        <end position="82"/>
    </location>
</feature>
<keyword evidence="6" id="KW-0238">DNA-binding</keyword>
<organism evidence="9 10">
    <name type="scientific">Brevibacillus fluminis</name>
    <dbReference type="NCBI Taxonomy" id="511487"/>
    <lineage>
        <taxon>Bacteria</taxon>
        <taxon>Bacillati</taxon>
        <taxon>Bacillota</taxon>
        <taxon>Bacilli</taxon>
        <taxon>Bacillales</taxon>
        <taxon>Paenibacillaceae</taxon>
        <taxon>Brevibacillus</taxon>
    </lineage>
</organism>
<dbReference type="CDD" id="cd00609">
    <property type="entry name" value="AAT_like"/>
    <property type="match status" value="1"/>
</dbReference>
<dbReference type="Pfam" id="PF00155">
    <property type="entry name" value="Aminotran_1_2"/>
    <property type="match status" value="1"/>
</dbReference>
<keyword evidence="4" id="KW-0663">Pyridoxal phosphate</keyword>
<dbReference type="InterPro" id="IPR015424">
    <property type="entry name" value="PyrdxlP-dep_Trfase"/>
</dbReference>
<evidence type="ECO:0000256" key="1">
    <source>
        <dbReference type="ARBA" id="ARBA00001933"/>
    </source>
</evidence>
<dbReference type="PANTHER" id="PTHR46577">
    <property type="entry name" value="HTH-TYPE TRANSCRIPTIONAL REGULATORY PROTEIN GABR"/>
    <property type="match status" value="1"/>
</dbReference>
<evidence type="ECO:0000313" key="10">
    <source>
        <dbReference type="Proteomes" id="UP000271031"/>
    </source>
</evidence>
<evidence type="ECO:0000259" key="8">
    <source>
        <dbReference type="PROSITE" id="PS50949"/>
    </source>
</evidence>
<dbReference type="GO" id="GO:0030170">
    <property type="term" value="F:pyridoxal phosphate binding"/>
    <property type="evidence" value="ECO:0007669"/>
    <property type="project" value="InterPro"/>
</dbReference>
<evidence type="ECO:0000256" key="6">
    <source>
        <dbReference type="ARBA" id="ARBA00023125"/>
    </source>
</evidence>
<comment type="similarity">
    <text evidence="2">In the C-terminal section; belongs to the class-I pyridoxal-phosphate-dependent aminotransferase family.</text>
</comment>
<comment type="cofactor">
    <cofactor evidence="1">
        <name>pyridoxal 5'-phosphate</name>
        <dbReference type="ChEBI" id="CHEBI:597326"/>
    </cofactor>
</comment>
<protein>
    <submittedName>
        <fullName evidence="9">PLP-dependent aminotransferase family protein</fullName>
    </submittedName>
</protein>
<dbReference type="InterPro" id="IPR015421">
    <property type="entry name" value="PyrdxlP-dep_Trfase_major"/>
</dbReference>
<evidence type="ECO:0000256" key="2">
    <source>
        <dbReference type="ARBA" id="ARBA00005384"/>
    </source>
</evidence>
<evidence type="ECO:0000256" key="3">
    <source>
        <dbReference type="ARBA" id="ARBA00022576"/>
    </source>
</evidence>
<dbReference type="InterPro" id="IPR036388">
    <property type="entry name" value="WH-like_DNA-bd_sf"/>
</dbReference>
<dbReference type="EMBL" id="RHHQ01000024">
    <property type="protein sequence ID" value="RNB81030.1"/>
    <property type="molecule type" value="Genomic_DNA"/>
</dbReference>
<dbReference type="SMART" id="SM00345">
    <property type="entry name" value="HTH_GNTR"/>
    <property type="match status" value="1"/>
</dbReference>
<evidence type="ECO:0000256" key="4">
    <source>
        <dbReference type="ARBA" id="ARBA00022898"/>
    </source>
</evidence>
<dbReference type="PRINTS" id="PR00035">
    <property type="entry name" value="HTHGNTR"/>
</dbReference>
<dbReference type="GO" id="GO:0003700">
    <property type="term" value="F:DNA-binding transcription factor activity"/>
    <property type="evidence" value="ECO:0007669"/>
    <property type="project" value="InterPro"/>
</dbReference>
<dbReference type="InterPro" id="IPR000524">
    <property type="entry name" value="Tscrpt_reg_HTH_GntR"/>
</dbReference>
<dbReference type="AlphaFoldDB" id="A0A3M8CYZ1"/>
<dbReference type="GO" id="GO:0008483">
    <property type="term" value="F:transaminase activity"/>
    <property type="evidence" value="ECO:0007669"/>
    <property type="project" value="UniProtKB-KW"/>
</dbReference>
<accession>A0A3M8CYZ1</accession>
<evidence type="ECO:0000256" key="5">
    <source>
        <dbReference type="ARBA" id="ARBA00023015"/>
    </source>
</evidence>
<dbReference type="InterPro" id="IPR036390">
    <property type="entry name" value="WH_DNA-bd_sf"/>
</dbReference>
<dbReference type="SUPFAM" id="SSF53383">
    <property type="entry name" value="PLP-dependent transferases"/>
    <property type="match status" value="1"/>
</dbReference>
<evidence type="ECO:0000313" key="9">
    <source>
        <dbReference type="EMBL" id="RNB81030.1"/>
    </source>
</evidence>
<dbReference type="InterPro" id="IPR051446">
    <property type="entry name" value="HTH_trans_reg/aminotransferase"/>
</dbReference>
<keyword evidence="10" id="KW-1185">Reference proteome</keyword>